<dbReference type="InterPro" id="IPR036397">
    <property type="entry name" value="RNaseH_sf"/>
</dbReference>
<dbReference type="EMBL" id="JAUCMV010000009">
    <property type="protein sequence ID" value="KAK0390265.1"/>
    <property type="molecule type" value="Genomic_DNA"/>
</dbReference>
<dbReference type="GO" id="GO:0003676">
    <property type="term" value="F:nucleic acid binding"/>
    <property type="evidence" value="ECO:0007669"/>
    <property type="project" value="InterPro"/>
</dbReference>
<feature type="compositionally biased region" description="Basic and acidic residues" evidence="1">
    <location>
        <begin position="422"/>
        <end position="440"/>
    </location>
</feature>
<dbReference type="InterPro" id="IPR012337">
    <property type="entry name" value="RNaseH-like_sf"/>
</dbReference>
<proteinExistence type="predicted"/>
<evidence type="ECO:0000259" key="3">
    <source>
        <dbReference type="Pfam" id="PF12780"/>
    </source>
</evidence>
<evidence type="ECO:0000313" key="5">
    <source>
        <dbReference type="EMBL" id="KAK0390265.1"/>
    </source>
</evidence>
<accession>A0AA39GMT1</accession>
<dbReference type="Gene3D" id="3.30.420.10">
    <property type="entry name" value="Ribonuclease H-like superfamily/Ribonuclease H"/>
    <property type="match status" value="1"/>
</dbReference>
<evidence type="ECO:0000313" key="6">
    <source>
        <dbReference type="Proteomes" id="UP001175271"/>
    </source>
</evidence>
<evidence type="ECO:0000256" key="1">
    <source>
        <dbReference type="SAM" id="MobiDB-lite"/>
    </source>
</evidence>
<dbReference type="Gene3D" id="3.40.50.300">
    <property type="entry name" value="P-loop containing nucleotide triphosphate hydrolases"/>
    <property type="match status" value="1"/>
</dbReference>
<feature type="domain" description="Dynein heavy chain AAA module D4" evidence="3">
    <location>
        <begin position="1735"/>
        <end position="1871"/>
    </location>
</feature>
<feature type="region of interest" description="Disordered" evidence="1">
    <location>
        <begin position="345"/>
        <end position="396"/>
    </location>
</feature>
<sequence length="1942" mass="218793">MSDLPSPPAGILVTRGPRATITKATKAVAASITDAQTVATTPYTFPDDAGKCISYITDHALLITKAKATIRATLERLEGALAGYQQSLVGLSDSQMADEERAHDFYWDLAEDHKSSANNLLDHLEHRSLELQAQQALWDGDQSRRESPSPSPMAMTQLITRAPSPSPQNSSSALHLKPVPLPTFRGDVAAFDHFLATFESRVNRTSLSDDDKYYYLCESLEGEAKRLIYGFTPGGQSYQPAVELLKNRYGQKITLLDTLVGQLQSTAAASDQISDQRRLFDKLQVITCQLAAKGESLDTRSTITQIRSKFNVEIQRASLRDERKHSHWSFNDLMESLDRIIEEEETITRNTKSSNPTTAPRMQQNPRQPRAPTKEGQAQKITFRTSTTASNGSRTKAKCIFCPGDHRSAECHVVASQYDPDDERRRDKSKPPKAADKPGDKSSTQPKSATADTAFVICDPTDGSPRIITHSPGKGDITAATGTAINVITGQTDRIHMFLDTCASRSLLSNEFAKKLNLRSERKEVLQLQPFGAASPSPTECDVVTLRIQDAFGTSHDMKVYTTNGLHSCLRKTPISGEDAHYIQSNQFRLDESQTSPDPFVPDLILGSEYVWHFLNTSRQTEDLPSGRQLIPTRFGYVISGTPKPQETTKTITEITPVMTITEPEKTKAPEQSRTTFEEDRHTWEKTLALDNVGALDNGTPSSKQIAALNAQIVSNFTTTGQNAMAANNRTLPSPEGPIGVDFGEDVFPISRWSTIRKSERIMAYILRFIKNTVQALPSQTRDRIHAELKIPKSATPSRTLQTAELKAANVAIIRLHQAHMNLKTKPIKNLGRFGKSQTSANRKHPILIQGNTHLAKLLLRDAHGYGNSFHAHRSLNHTISTLREHFWITKVRNQAKQVIIACIACQKFNGLPYRYPDMDHLPECRVLQSTAFAHVGLDYFGPLTVQLMNSEEITDKAYGVIFTCMTTRLLHLDLVSDNTTVQFLNAVRRFFRRGVPLSICCDNAPTFLLGESLLTEAATLISSDDTVVQSAAAALKWNMKFSPGSNPVDSVWIHAEMDTVPYDFVASVMRLIFSTDLYMQAKHIRALGGNYGRIAGRIALKYVHCEIYVPGLFSDEPLDDGSDRKFSCSPVFRSSFFCRKVSPDSIAGVRDIRRFSVTFSKRYWLDEVPDIRDGITHRQFLKLMQIYRHTRFRELAIWDFPLRDAFQFGAIPNGMSFFNCVTLCYQENMSSFKEVLMRFLDARKLEVLNLICRGLENYYDTYDTRPKPLPESPPPEWLREILLKTFLQPQMTYLYLCFNPSWMSTTFFDAVVTRWIQSPETFPETIFRRITFKGAPSPILLQKFGFRTICTPPVPNDDLFWWLSGRERIFDLPHPTEQKRRLVLHVYIKSDMFSQRRNISGKKFFALASDCMLEFWFNHGEAASFCREETLNLYNIPWSGSSDCIKEIPGNRLLLSCLADFIGKDDKNKCHLVVRDAASTMKKTTRMCGLASIDCFAHKLQLAVYGGLGSVIDDEDQFTTLIENTKKFVRKLRKSPVDRDHFKDLQSLEKLSPRWLVKGIEVRWSSLHDMLERFVENRSVVKAFLIDRSDYPKFNSGDFSMMMKILHALKPIKEATTMLQGRSIPKPLLKSKGMDVSDDVVASFGEIFESAPSDSQTPTRFSGFIENYLKIFGEKRESVGTRLNRLRAGVSKLTETRDGEVSCVSLLRREVPQRVGELVELLRGKETRNVAGGKNDLKAAMQTAAVENENVVFVIEDYQVLSESFLEMLNSVLSSGDVPGLFSPQEFDQFGNALRDLASQQGYTRDLYSFFSYKVHQNLHVAIIANVDSDCFVKNLTANPAFYKQANVLWNESWSKRTLVQIPKLLLKSKGMDVSDDIVVSFGEIFESAPPDSQTPTRFSVFIENYLKIFGEKRESVGTRLNRRAGVSKLTETRDGKKSKK</sequence>
<feature type="domain" description="DUF1758" evidence="2">
    <location>
        <begin position="495"/>
        <end position="641"/>
    </location>
</feature>
<reference evidence="5" key="1">
    <citation type="submission" date="2023-06" db="EMBL/GenBank/DDBJ databases">
        <title>Genomic analysis of the entomopathogenic nematode Steinernema hermaphroditum.</title>
        <authorList>
            <person name="Schwarz E.M."/>
            <person name="Heppert J.K."/>
            <person name="Baniya A."/>
            <person name="Schwartz H.T."/>
            <person name="Tan C.-H."/>
            <person name="Antoshechkin I."/>
            <person name="Sternberg P.W."/>
            <person name="Goodrich-Blair H."/>
            <person name="Dillman A.R."/>
        </authorList>
    </citation>
    <scope>NUCLEOTIDE SEQUENCE</scope>
    <source>
        <strain evidence="5">PS9179</strain>
        <tissue evidence="5">Whole animal</tissue>
    </source>
</reference>
<dbReference type="InterPro" id="IPR027417">
    <property type="entry name" value="P-loop_NTPase"/>
</dbReference>
<comment type="caution">
    <text evidence="5">The sequence shown here is derived from an EMBL/GenBank/DDBJ whole genome shotgun (WGS) entry which is preliminary data.</text>
</comment>
<dbReference type="InterPro" id="IPR024317">
    <property type="entry name" value="Dynein_heavy_chain_D4_dom"/>
</dbReference>
<dbReference type="Gene3D" id="2.40.70.10">
    <property type="entry name" value="Acid Proteases"/>
    <property type="match status" value="1"/>
</dbReference>
<dbReference type="Pfam" id="PF12780">
    <property type="entry name" value="AAA_8"/>
    <property type="match status" value="1"/>
</dbReference>
<feature type="compositionally biased region" description="Polar residues" evidence="1">
    <location>
        <begin position="379"/>
        <end position="394"/>
    </location>
</feature>
<dbReference type="PANTHER" id="PTHR47331">
    <property type="entry name" value="PHD-TYPE DOMAIN-CONTAINING PROTEIN"/>
    <property type="match status" value="1"/>
</dbReference>
<dbReference type="Pfam" id="PF05585">
    <property type="entry name" value="DUF1758"/>
    <property type="match status" value="1"/>
</dbReference>
<dbReference type="InterPro" id="IPR005312">
    <property type="entry name" value="DUF1759"/>
</dbReference>
<dbReference type="InterPro" id="IPR008737">
    <property type="entry name" value="DUF1758"/>
</dbReference>
<evidence type="ECO:0000259" key="2">
    <source>
        <dbReference type="Pfam" id="PF05585"/>
    </source>
</evidence>
<feature type="domain" description="Integrase zinc-binding" evidence="4">
    <location>
        <begin position="854"/>
        <end position="910"/>
    </location>
</feature>
<evidence type="ECO:0008006" key="7">
    <source>
        <dbReference type="Google" id="ProtNLM"/>
    </source>
</evidence>
<dbReference type="InterPro" id="IPR041588">
    <property type="entry name" value="Integrase_H2C2"/>
</dbReference>
<dbReference type="SUPFAM" id="SSF53098">
    <property type="entry name" value="Ribonuclease H-like"/>
    <property type="match status" value="1"/>
</dbReference>
<evidence type="ECO:0000259" key="4">
    <source>
        <dbReference type="Pfam" id="PF17921"/>
    </source>
</evidence>
<dbReference type="Proteomes" id="UP001175271">
    <property type="component" value="Unassembled WGS sequence"/>
</dbReference>
<keyword evidence="6" id="KW-1185">Reference proteome</keyword>
<dbReference type="Pfam" id="PF03564">
    <property type="entry name" value="DUF1759"/>
    <property type="match status" value="1"/>
</dbReference>
<gene>
    <name evidence="5" type="ORF">QR680_019382</name>
</gene>
<organism evidence="5 6">
    <name type="scientific">Steinernema hermaphroditum</name>
    <dbReference type="NCBI Taxonomy" id="289476"/>
    <lineage>
        <taxon>Eukaryota</taxon>
        <taxon>Metazoa</taxon>
        <taxon>Ecdysozoa</taxon>
        <taxon>Nematoda</taxon>
        <taxon>Chromadorea</taxon>
        <taxon>Rhabditida</taxon>
        <taxon>Tylenchina</taxon>
        <taxon>Panagrolaimomorpha</taxon>
        <taxon>Strongyloidoidea</taxon>
        <taxon>Steinernematidae</taxon>
        <taxon>Steinernema</taxon>
    </lineage>
</organism>
<dbReference type="Pfam" id="PF17921">
    <property type="entry name" value="Integrase_H2C2"/>
    <property type="match status" value="1"/>
</dbReference>
<dbReference type="SUPFAM" id="SSF52540">
    <property type="entry name" value="P-loop containing nucleoside triphosphate hydrolases"/>
    <property type="match status" value="1"/>
</dbReference>
<feature type="region of interest" description="Disordered" evidence="1">
    <location>
        <begin position="413"/>
        <end position="453"/>
    </location>
</feature>
<name>A0AA39GMT1_9BILA</name>
<dbReference type="Gene3D" id="1.10.340.70">
    <property type="match status" value="1"/>
</dbReference>
<protein>
    <recommendedName>
        <fullName evidence="7">Integrase catalytic domain-containing protein</fullName>
    </recommendedName>
</protein>
<feature type="compositionally biased region" description="Polar residues" evidence="1">
    <location>
        <begin position="349"/>
        <end position="367"/>
    </location>
</feature>
<dbReference type="InterPro" id="IPR021109">
    <property type="entry name" value="Peptidase_aspartic_dom_sf"/>
</dbReference>